<accession>A0A4R7G630</accession>
<evidence type="ECO:0000313" key="1">
    <source>
        <dbReference type="EMBL" id="TDS86811.1"/>
    </source>
</evidence>
<proteinExistence type="predicted"/>
<dbReference type="Gene3D" id="2.60.40.2700">
    <property type="match status" value="2"/>
</dbReference>
<dbReference type="AlphaFoldDB" id="A0A4R7G630"/>
<reference evidence="1 2" key="1">
    <citation type="submission" date="2019-03" db="EMBL/GenBank/DDBJ databases">
        <title>Genomic Encyclopedia of Type Strains, Phase III (KMG-III): the genomes of soil and plant-associated and newly described type strains.</title>
        <authorList>
            <person name="Whitman W."/>
        </authorList>
    </citation>
    <scope>NUCLEOTIDE SEQUENCE [LARGE SCALE GENOMIC DNA]</scope>
    <source>
        <strain evidence="1 2">DSM 27373</strain>
    </source>
</reference>
<protein>
    <submittedName>
        <fullName evidence="1">Uncharacterized protein</fullName>
    </submittedName>
</protein>
<gene>
    <name evidence="1" type="ORF">EV640_102106</name>
</gene>
<organism evidence="1 2">
    <name type="scientific">Nesterenkonia aurantiaca</name>
    <dbReference type="NCBI Taxonomy" id="1436010"/>
    <lineage>
        <taxon>Bacteria</taxon>
        <taxon>Bacillati</taxon>
        <taxon>Actinomycetota</taxon>
        <taxon>Actinomycetes</taxon>
        <taxon>Micrococcales</taxon>
        <taxon>Micrococcaceae</taxon>
        <taxon>Nesterenkonia</taxon>
    </lineage>
</organism>
<dbReference type="EMBL" id="SOAN01000002">
    <property type="protein sequence ID" value="TDS86811.1"/>
    <property type="molecule type" value="Genomic_DNA"/>
</dbReference>
<dbReference type="Proteomes" id="UP000294506">
    <property type="component" value="Unassembled WGS sequence"/>
</dbReference>
<name>A0A4R7G630_9MICC</name>
<comment type="caution">
    <text evidence="1">The sequence shown here is derived from an EMBL/GenBank/DDBJ whole genome shotgun (WGS) entry which is preliminary data.</text>
</comment>
<evidence type="ECO:0000313" key="2">
    <source>
        <dbReference type="Proteomes" id="UP000294506"/>
    </source>
</evidence>
<keyword evidence="2" id="KW-1185">Reference proteome</keyword>
<sequence length="338" mass="35155">MFRYMITLFRSRSWCRPVPRSGRLTLETNAMGTSQHWRTLATVLTTTVLAATLIGASAPPPEPTTPPLTYSAVSASAPAASASVSAGVDLTTSRAALKTLRAPTPTISGAAAVGTKLTAKPGTWTSGTSLSYRWSAEGRAISGATRSSFTPTTAQQGKRITVQVTGKRSGYTTASKTSAATLKVARSSTPKISGSATTGKALSASVGTWTSSTSFSYQWRANGTAIKGATSRTYKISSAHQGKRISVQVTGKRSGHTTLTRTSASTAAVKSPAPVKKPTSVKITSSTFHCPKGYPVKGNANSGIYHVPSGAYYKATKPEECFATTAGARNAGYRASKR</sequence>